<dbReference type="InterPro" id="IPR036165">
    <property type="entry name" value="YefM-like_sf"/>
</dbReference>
<dbReference type="EMBL" id="CP015518">
    <property type="protein sequence ID" value="APG24497.1"/>
    <property type="molecule type" value="Genomic_DNA"/>
</dbReference>
<gene>
    <name evidence="2" type="ORF">A7E75_05205</name>
</gene>
<accession>A0A1L3GEZ0</accession>
<evidence type="ECO:0008006" key="4">
    <source>
        <dbReference type="Google" id="ProtNLM"/>
    </source>
</evidence>
<evidence type="ECO:0000256" key="1">
    <source>
        <dbReference type="ARBA" id="ARBA00009981"/>
    </source>
</evidence>
<dbReference type="Proteomes" id="UP000182264">
    <property type="component" value="Chromosome"/>
</dbReference>
<comment type="similarity">
    <text evidence="1">Belongs to the phD/YefM antitoxin family.</text>
</comment>
<sequence length="102" mass="11678">MPTGREVSDERYSYFRRCSPAWGVQGSCTRYLKQLDGPVVITQHGRPPAVLISSGEYDQIREQWRFIESLTAGLDDSQSGRVMDTEELKARLASAREQRRSR</sequence>
<dbReference type="NCBIfam" id="TIGR01552">
    <property type="entry name" value="phd_fam"/>
    <property type="match status" value="1"/>
</dbReference>
<dbReference type="AlphaFoldDB" id="A0A1L3GEZ0"/>
<reference evidence="2 3" key="1">
    <citation type="journal article" date="2017" name="Genome Announc.">
        <title>Complete Genome Sequences of Two Acetylene-Fermenting Pelobacter acetylenicus Strains.</title>
        <authorList>
            <person name="Sutton J.M."/>
            <person name="Baesman S.M."/>
            <person name="Fierst J.L."/>
            <person name="Poret-Peterson A.T."/>
            <person name="Oremland R.S."/>
            <person name="Dunlap D.S."/>
            <person name="Akob D.M."/>
        </authorList>
    </citation>
    <scope>NUCLEOTIDE SEQUENCE [LARGE SCALE GENOMIC DNA]</scope>
    <source>
        <strain evidence="2 3">DSM 3247</strain>
    </source>
</reference>
<organism evidence="2 3">
    <name type="scientific">Syntrophotalea acetylenica</name>
    <name type="common">Pelobacter acetylenicus</name>
    <dbReference type="NCBI Taxonomy" id="29542"/>
    <lineage>
        <taxon>Bacteria</taxon>
        <taxon>Pseudomonadati</taxon>
        <taxon>Thermodesulfobacteriota</taxon>
        <taxon>Desulfuromonadia</taxon>
        <taxon>Desulfuromonadales</taxon>
        <taxon>Syntrophotaleaceae</taxon>
        <taxon>Syntrophotalea</taxon>
    </lineage>
</organism>
<dbReference type="SUPFAM" id="SSF143120">
    <property type="entry name" value="YefM-like"/>
    <property type="match status" value="1"/>
</dbReference>
<evidence type="ECO:0000313" key="2">
    <source>
        <dbReference type="EMBL" id="APG24497.1"/>
    </source>
</evidence>
<name>A0A1L3GEZ0_SYNAC</name>
<proteinExistence type="inferred from homology"/>
<protein>
    <recommendedName>
        <fullName evidence="4">Antitoxin</fullName>
    </recommendedName>
</protein>
<dbReference type="Gene3D" id="3.40.1620.10">
    <property type="entry name" value="YefM-like domain"/>
    <property type="match status" value="1"/>
</dbReference>
<keyword evidence="3" id="KW-1185">Reference proteome</keyword>
<evidence type="ECO:0000313" key="3">
    <source>
        <dbReference type="Proteomes" id="UP000182264"/>
    </source>
</evidence>